<evidence type="ECO:0000256" key="2">
    <source>
        <dbReference type="SAM" id="Phobius"/>
    </source>
</evidence>
<dbReference type="RefSeq" id="WP_036159241.1">
    <property type="nucleotide sequence ID" value="NZ_JAMB01000002.1"/>
</dbReference>
<dbReference type="STRING" id="1122207.MUS1_07020"/>
<evidence type="ECO:0000256" key="3">
    <source>
        <dbReference type="SAM" id="SignalP"/>
    </source>
</evidence>
<proteinExistence type="predicted"/>
<feature type="coiled-coil region" evidence="1">
    <location>
        <begin position="217"/>
        <end position="282"/>
    </location>
</feature>
<organism evidence="4 5">
    <name type="scientific">Marinomonas ushuaiensis DSM 15871</name>
    <dbReference type="NCBI Taxonomy" id="1122207"/>
    <lineage>
        <taxon>Bacteria</taxon>
        <taxon>Pseudomonadati</taxon>
        <taxon>Pseudomonadota</taxon>
        <taxon>Gammaproteobacteria</taxon>
        <taxon>Oceanospirillales</taxon>
        <taxon>Oceanospirillaceae</taxon>
        <taxon>Marinomonas</taxon>
    </lineage>
</organism>
<keyword evidence="3" id="KW-0732">Signal</keyword>
<keyword evidence="1" id="KW-0175">Coiled coil</keyword>
<reference evidence="4 5" key="1">
    <citation type="submission" date="2014-01" db="EMBL/GenBank/DDBJ databases">
        <title>Marinomonas ushuaiensis DSM 15871 Genome Sequencing.</title>
        <authorList>
            <person name="Lai Q."/>
            <person name="Shao Z.S."/>
        </authorList>
    </citation>
    <scope>NUCLEOTIDE SEQUENCE [LARGE SCALE GENOMIC DNA]</scope>
    <source>
        <strain evidence="4 5">DSM 15871</strain>
    </source>
</reference>
<accession>X7E7N6</accession>
<feature type="chain" id="PRO_5004979445" description="Chromosome partition protein Smc" evidence="3">
    <location>
        <begin position="20"/>
        <end position="472"/>
    </location>
</feature>
<protein>
    <recommendedName>
        <fullName evidence="6">Chromosome partition protein Smc</fullName>
    </recommendedName>
</protein>
<feature type="coiled-coil region" evidence="1">
    <location>
        <begin position="59"/>
        <end position="193"/>
    </location>
</feature>
<name>X7E7N6_9GAMM</name>
<keyword evidence="2" id="KW-0812">Transmembrane</keyword>
<keyword evidence="5" id="KW-1185">Reference proteome</keyword>
<gene>
    <name evidence="4" type="ORF">MUS1_07020</name>
</gene>
<evidence type="ECO:0008006" key="6">
    <source>
        <dbReference type="Google" id="ProtNLM"/>
    </source>
</evidence>
<sequence length="472" mass="52283">MKASTKILVPFTLSLLVSACSTSSQQQSDSAISPESVVLSQATTSSLPSVSVEDNRVLIESLEQQIADNQSQLSSLNRSLDEKDATIAALQASSSNADTLRELEAQKQSREELEIQFSALNLDNDLLKHRINELENENLVLEEENADLELDNENAQKQLAELRKQNQTLGASLAEIRAEHQILSKNYQSLNNAVLSIQSSDSDTSDNTRHIQTAVELSSLQAQVEEQREEIEEYKNEILELESSLDESAHYESRWKALDEKLAVAQQRNTQLAEQLKAAEVAMSSSLTERDILLSRLNNVQQALNVKENSGISITAAMEALQAQMSSRLLDVRWQLPSEMALHDTFEIVVTARAQPSLSGQAYLAELVTDSSIQMISDSVANAVVQSGGLQWRWRVAGLNEKTDAQLNLIVNQQINIQDQAIMRQVYRGSETLSLVNTNLFEKYGYWAGAILLGLLGGFGIGRLNSRKKNEL</sequence>
<feature type="transmembrane region" description="Helical" evidence="2">
    <location>
        <begin position="444"/>
        <end position="462"/>
    </location>
</feature>
<dbReference type="OrthoDB" id="6097645at2"/>
<evidence type="ECO:0000256" key="1">
    <source>
        <dbReference type="SAM" id="Coils"/>
    </source>
</evidence>
<evidence type="ECO:0000313" key="5">
    <source>
        <dbReference type="Proteomes" id="UP000054058"/>
    </source>
</evidence>
<dbReference type="AlphaFoldDB" id="X7E7N6"/>
<dbReference type="PROSITE" id="PS51257">
    <property type="entry name" value="PROKAR_LIPOPROTEIN"/>
    <property type="match status" value="1"/>
</dbReference>
<dbReference type="PATRIC" id="fig|1122207.3.peg.714"/>
<dbReference type="EMBL" id="JAMB01000002">
    <property type="protein sequence ID" value="ETX11932.1"/>
    <property type="molecule type" value="Genomic_DNA"/>
</dbReference>
<dbReference type="eggNOG" id="COG1566">
    <property type="taxonomic scope" value="Bacteria"/>
</dbReference>
<comment type="caution">
    <text evidence="4">The sequence shown here is derived from an EMBL/GenBank/DDBJ whole genome shotgun (WGS) entry which is preliminary data.</text>
</comment>
<keyword evidence="2" id="KW-0472">Membrane</keyword>
<feature type="signal peptide" evidence="3">
    <location>
        <begin position="1"/>
        <end position="19"/>
    </location>
</feature>
<dbReference type="Proteomes" id="UP000054058">
    <property type="component" value="Unassembled WGS sequence"/>
</dbReference>
<keyword evidence="2" id="KW-1133">Transmembrane helix</keyword>
<dbReference type="SUPFAM" id="SSF57997">
    <property type="entry name" value="Tropomyosin"/>
    <property type="match status" value="1"/>
</dbReference>
<evidence type="ECO:0000313" key="4">
    <source>
        <dbReference type="EMBL" id="ETX11932.1"/>
    </source>
</evidence>